<dbReference type="Proteomes" id="UP000276133">
    <property type="component" value="Unassembled WGS sequence"/>
</dbReference>
<proteinExistence type="predicted"/>
<protein>
    <submittedName>
        <fullName evidence="1">Uncharacterized protein</fullName>
    </submittedName>
</protein>
<comment type="caution">
    <text evidence="1">The sequence shown here is derived from an EMBL/GenBank/DDBJ whole genome shotgun (WGS) entry which is preliminary data.</text>
</comment>
<evidence type="ECO:0000313" key="1">
    <source>
        <dbReference type="EMBL" id="RNA35620.1"/>
    </source>
</evidence>
<sequence length="89" mass="10520">MKFFKKCITILYKKWFNLAILGHIQQCELFETLKQFFLTVPTYISLNSKSCFENVNSINANSGDKKFEKKKNHKLIEKLFGNLIKIQNE</sequence>
<reference evidence="1 2" key="1">
    <citation type="journal article" date="2018" name="Sci. Rep.">
        <title>Genomic signatures of local adaptation to the degree of environmental predictability in rotifers.</title>
        <authorList>
            <person name="Franch-Gras L."/>
            <person name="Hahn C."/>
            <person name="Garcia-Roger E.M."/>
            <person name="Carmona M.J."/>
            <person name="Serra M."/>
            <person name="Gomez A."/>
        </authorList>
    </citation>
    <scope>NUCLEOTIDE SEQUENCE [LARGE SCALE GENOMIC DNA]</scope>
    <source>
        <strain evidence="1">HYR1</strain>
    </source>
</reference>
<accession>A0A3M7SJ35</accession>
<dbReference type="EMBL" id="REGN01001310">
    <property type="protein sequence ID" value="RNA35620.1"/>
    <property type="molecule type" value="Genomic_DNA"/>
</dbReference>
<gene>
    <name evidence="1" type="ORF">BpHYR1_038226</name>
</gene>
<evidence type="ECO:0000313" key="2">
    <source>
        <dbReference type="Proteomes" id="UP000276133"/>
    </source>
</evidence>
<name>A0A3M7SJ35_BRAPC</name>
<dbReference type="AlphaFoldDB" id="A0A3M7SJ35"/>
<keyword evidence="2" id="KW-1185">Reference proteome</keyword>
<organism evidence="1 2">
    <name type="scientific">Brachionus plicatilis</name>
    <name type="common">Marine rotifer</name>
    <name type="synonym">Brachionus muelleri</name>
    <dbReference type="NCBI Taxonomy" id="10195"/>
    <lineage>
        <taxon>Eukaryota</taxon>
        <taxon>Metazoa</taxon>
        <taxon>Spiralia</taxon>
        <taxon>Gnathifera</taxon>
        <taxon>Rotifera</taxon>
        <taxon>Eurotatoria</taxon>
        <taxon>Monogononta</taxon>
        <taxon>Pseudotrocha</taxon>
        <taxon>Ploima</taxon>
        <taxon>Brachionidae</taxon>
        <taxon>Brachionus</taxon>
    </lineage>
</organism>